<evidence type="ECO:0000256" key="1">
    <source>
        <dbReference type="SAM" id="Phobius"/>
    </source>
</evidence>
<feature type="transmembrane region" description="Helical" evidence="1">
    <location>
        <begin position="57"/>
        <end position="78"/>
    </location>
</feature>
<organism evidence="2 3">
    <name type="scientific">Aliisedimentitalea scapharcae</name>
    <dbReference type="NCBI Taxonomy" id="1524259"/>
    <lineage>
        <taxon>Bacteria</taxon>
        <taxon>Pseudomonadati</taxon>
        <taxon>Pseudomonadota</taxon>
        <taxon>Alphaproteobacteria</taxon>
        <taxon>Rhodobacterales</taxon>
        <taxon>Roseobacteraceae</taxon>
        <taxon>Aliisedimentitalea</taxon>
    </lineage>
</organism>
<protein>
    <submittedName>
        <fullName evidence="2">Uncharacterized protein</fullName>
    </submittedName>
</protein>
<reference evidence="2 3" key="1">
    <citation type="submission" date="2023-04" db="EMBL/GenBank/DDBJ databases">
        <title>Complete genome sequence of Alisedimentitalea scapharcae.</title>
        <authorList>
            <person name="Rong J.-C."/>
            <person name="Yi M.-L."/>
            <person name="Zhao Q."/>
        </authorList>
    </citation>
    <scope>NUCLEOTIDE SEQUENCE [LARGE SCALE GENOMIC DNA]</scope>
    <source>
        <strain evidence="2 3">KCTC 42119</strain>
    </source>
</reference>
<accession>A0ABZ2XM63</accession>
<feature type="transmembrane region" description="Helical" evidence="1">
    <location>
        <begin position="25"/>
        <end position="45"/>
    </location>
</feature>
<gene>
    <name evidence="2" type="ORF">QEZ52_10980</name>
</gene>
<dbReference type="RefSeq" id="WP_406644386.1">
    <property type="nucleotide sequence ID" value="NZ_CP123584.1"/>
</dbReference>
<proteinExistence type="predicted"/>
<dbReference type="EMBL" id="CP123584">
    <property type="protein sequence ID" value="WZK87155.1"/>
    <property type="molecule type" value="Genomic_DNA"/>
</dbReference>
<keyword evidence="3" id="KW-1185">Reference proteome</keyword>
<keyword evidence="1" id="KW-0812">Transmembrane</keyword>
<sequence length="172" mass="18590">MDFGFDVSAAAAGVSQASDGVSGKFTVIMIIAAVGMLGRSLFVAFGSSLRISNPLKALSGIAMILAAFVIMFGGMVLVGKGQSMLLMVQRNVVDPFVVSVLDRDSCDLHSGAYCVIVFEQDRERVVNWHDHRVDMFALVNPPNGSVFHTERPRSRPQIIVQGDEAETTQPIF</sequence>
<keyword evidence="1" id="KW-0472">Membrane</keyword>
<keyword evidence="1" id="KW-1133">Transmembrane helix</keyword>
<evidence type="ECO:0000313" key="3">
    <source>
        <dbReference type="Proteomes" id="UP001623232"/>
    </source>
</evidence>
<evidence type="ECO:0000313" key="2">
    <source>
        <dbReference type="EMBL" id="WZK87155.1"/>
    </source>
</evidence>
<dbReference type="Proteomes" id="UP001623232">
    <property type="component" value="Chromosome"/>
</dbReference>
<name>A0ABZ2XM63_9RHOB</name>